<dbReference type="InterPro" id="IPR003745">
    <property type="entry name" value="DUF166"/>
</dbReference>
<evidence type="ECO:0000313" key="1">
    <source>
        <dbReference type="EMBL" id="SDL08069.1"/>
    </source>
</evidence>
<dbReference type="EMBL" id="FNGO01000001">
    <property type="protein sequence ID" value="SDL08069.1"/>
    <property type="molecule type" value="Genomic_DNA"/>
</dbReference>
<dbReference type="Proteomes" id="UP000199476">
    <property type="component" value="Unassembled WGS sequence"/>
</dbReference>
<dbReference type="AlphaFoldDB" id="A0A1G9H5F7"/>
<sequence>MKLTIIYQETNRGWGSRMASFLKKNAPEVWKVKLVEMPVLNLPVIDEPENHLPEEMPGTDLMLALIETGSLGQLVPELSFKSGARAALIPVDFETGMPAGLQRQIKSRLEEQDVAVAMPEPFCSLTPVGYDEKLIRSFAEEFGRPEFEFYCQESRLGKVEVERSSPCGGSHFVAGEITGSELDEASQEAGLAHQYYPCMASVDIIHRSAHVTEAAVKRARKDCLQQSGSEKTTS</sequence>
<proteinExistence type="predicted"/>
<evidence type="ECO:0000313" key="2">
    <source>
        <dbReference type="Proteomes" id="UP000199476"/>
    </source>
</evidence>
<dbReference type="STRING" id="321763.SAMN04488692_101104"/>
<protein>
    <recommendedName>
        <fullName evidence="3">Thymidylate synthase</fullName>
    </recommendedName>
</protein>
<dbReference type="Pfam" id="PF02593">
    <property type="entry name" value="DUF166"/>
    <property type="match status" value="1"/>
</dbReference>
<keyword evidence="2" id="KW-1185">Reference proteome</keyword>
<dbReference type="RefSeq" id="WP_089757604.1">
    <property type="nucleotide sequence ID" value="NZ_FNGO01000001.1"/>
</dbReference>
<dbReference type="OrthoDB" id="1887429at2"/>
<evidence type="ECO:0008006" key="3">
    <source>
        <dbReference type="Google" id="ProtNLM"/>
    </source>
</evidence>
<name>A0A1G9H5F7_9FIRM</name>
<gene>
    <name evidence="1" type="ORF">SAMN04488692_101104</name>
</gene>
<reference evidence="1 2" key="1">
    <citation type="submission" date="2016-10" db="EMBL/GenBank/DDBJ databases">
        <authorList>
            <person name="de Groot N.N."/>
        </authorList>
    </citation>
    <scope>NUCLEOTIDE SEQUENCE [LARGE SCALE GENOMIC DNA]</scope>
    <source>
        <strain evidence="1 2">SLAS-1</strain>
    </source>
</reference>
<accession>A0A1G9H5F7</accession>
<organism evidence="1 2">
    <name type="scientific">Halarsenatibacter silvermanii</name>
    <dbReference type="NCBI Taxonomy" id="321763"/>
    <lineage>
        <taxon>Bacteria</taxon>
        <taxon>Bacillati</taxon>
        <taxon>Bacillota</taxon>
        <taxon>Clostridia</taxon>
        <taxon>Halanaerobiales</taxon>
        <taxon>Halarsenatibacteraceae</taxon>
        <taxon>Halarsenatibacter</taxon>
    </lineage>
</organism>